<reference evidence="2 3" key="1">
    <citation type="submission" date="2016-02" db="EMBL/GenBank/DDBJ databases">
        <title>Genome sequence of Clostridium thermobutyricum DSM 4928.</title>
        <authorList>
            <person name="Poehlein A."/>
            <person name="Daniel R."/>
        </authorList>
    </citation>
    <scope>NUCLEOTIDE SEQUENCE [LARGE SCALE GENOMIC DNA]</scope>
    <source>
        <strain evidence="2 3">DSM 4928</strain>
    </source>
</reference>
<dbReference type="Proteomes" id="UP000191448">
    <property type="component" value="Unassembled WGS sequence"/>
</dbReference>
<name>A0A1V4T0A6_9CLOT</name>
<evidence type="ECO:0000259" key="1">
    <source>
        <dbReference type="Pfam" id="PF01248"/>
    </source>
</evidence>
<dbReference type="Pfam" id="PF01248">
    <property type="entry name" value="Ribosomal_L7Ae"/>
    <property type="match status" value="1"/>
</dbReference>
<dbReference type="AlphaFoldDB" id="A0A1V4T0A6"/>
<dbReference type="EMBL" id="LTAY01000006">
    <property type="protein sequence ID" value="OPX51224.1"/>
    <property type="molecule type" value="Genomic_DNA"/>
</dbReference>
<dbReference type="Gene3D" id="3.30.1330.30">
    <property type="match status" value="1"/>
</dbReference>
<organism evidence="2 3">
    <name type="scientific">Clostridium thermobutyricum DSM 4928</name>
    <dbReference type="NCBI Taxonomy" id="1121339"/>
    <lineage>
        <taxon>Bacteria</taxon>
        <taxon>Bacillati</taxon>
        <taxon>Bacillota</taxon>
        <taxon>Clostridia</taxon>
        <taxon>Eubacteriales</taxon>
        <taxon>Clostridiaceae</taxon>
        <taxon>Clostridium</taxon>
    </lineage>
</organism>
<feature type="domain" description="Ribosomal protein eL8/eL30/eS12/Gadd45" evidence="1">
    <location>
        <begin position="9"/>
        <end position="93"/>
    </location>
</feature>
<evidence type="ECO:0000313" key="2">
    <source>
        <dbReference type="EMBL" id="OPX51224.1"/>
    </source>
</evidence>
<keyword evidence="2" id="KW-0689">Ribosomal protein</keyword>
<evidence type="ECO:0000313" key="3">
    <source>
        <dbReference type="Proteomes" id="UP000191448"/>
    </source>
</evidence>
<dbReference type="InterPro" id="IPR004038">
    <property type="entry name" value="Ribosomal_eL8/eL30/eS12/Gad45"/>
</dbReference>
<gene>
    <name evidence="2" type="primary">rplGA</name>
    <name evidence="2" type="ORF">CLTHE_00120</name>
</gene>
<keyword evidence="2" id="KW-0687">Ribonucleoprotein</keyword>
<dbReference type="SUPFAM" id="SSF55315">
    <property type="entry name" value="L30e-like"/>
    <property type="match status" value="1"/>
</dbReference>
<proteinExistence type="predicted"/>
<dbReference type="NCBIfam" id="NF004078">
    <property type="entry name" value="PRK05583.1"/>
    <property type="match status" value="1"/>
</dbReference>
<accession>A0A1V4T0A6</accession>
<dbReference type="InterPro" id="IPR029064">
    <property type="entry name" value="Ribosomal_eL30-like_sf"/>
</dbReference>
<comment type="caution">
    <text evidence="2">The sequence shown here is derived from an EMBL/GenBank/DDBJ whole genome shotgun (WGS) entry which is preliminary data.</text>
</comment>
<sequence>MMNKFFNFLGLVKRSGNLIEGYSKCDEQRNRTKLKLFIISTDASESSKKKFLKHCEEKNIPYIEDFKKEELGTSIGKEEIKILAVKDKNMADKLLSLYKEDTICRN</sequence>
<protein>
    <submittedName>
        <fullName evidence="2">Putative ribosomal protein YlxQ</fullName>
    </submittedName>
</protein>
<dbReference type="GO" id="GO:0005840">
    <property type="term" value="C:ribosome"/>
    <property type="evidence" value="ECO:0007669"/>
    <property type="project" value="UniProtKB-KW"/>
</dbReference>